<keyword evidence="4" id="KW-0964">Secreted</keyword>
<dbReference type="GO" id="GO:0006954">
    <property type="term" value="P:inflammatory response"/>
    <property type="evidence" value="ECO:0007669"/>
    <property type="project" value="InterPro"/>
</dbReference>
<proteinExistence type="inferred from homology"/>
<dbReference type="SUPFAM" id="SSF57501">
    <property type="entry name" value="Cystine-knot cytokines"/>
    <property type="match status" value="1"/>
</dbReference>
<evidence type="ECO:0000256" key="1">
    <source>
        <dbReference type="ARBA" id="ARBA00004613"/>
    </source>
</evidence>
<dbReference type="InterPro" id="IPR010345">
    <property type="entry name" value="IL-17_fam"/>
</dbReference>
<dbReference type="OrthoDB" id="6093351at2759"/>
<dbReference type="Pfam" id="PF06083">
    <property type="entry name" value="IL17"/>
    <property type="match status" value="1"/>
</dbReference>
<name>A0A3B3QGS9_9TELE</name>
<dbReference type="GO" id="GO:0005615">
    <property type="term" value="C:extracellular space"/>
    <property type="evidence" value="ECO:0007669"/>
    <property type="project" value="UniProtKB-KW"/>
</dbReference>
<dbReference type="InterPro" id="IPR029034">
    <property type="entry name" value="Cystine-knot_cytokine"/>
</dbReference>
<dbReference type="PRINTS" id="PR01932">
    <property type="entry name" value="INTRLEUKIN17"/>
</dbReference>
<organism evidence="6 7">
    <name type="scientific">Paramormyrops kingsleyae</name>
    <dbReference type="NCBI Taxonomy" id="1676925"/>
    <lineage>
        <taxon>Eukaryota</taxon>
        <taxon>Metazoa</taxon>
        <taxon>Chordata</taxon>
        <taxon>Craniata</taxon>
        <taxon>Vertebrata</taxon>
        <taxon>Euteleostomi</taxon>
        <taxon>Actinopterygii</taxon>
        <taxon>Neopterygii</taxon>
        <taxon>Teleostei</taxon>
        <taxon>Osteoglossocephala</taxon>
        <taxon>Osteoglossomorpha</taxon>
        <taxon>Osteoglossiformes</taxon>
        <taxon>Mormyridae</taxon>
        <taxon>Paramormyrops</taxon>
    </lineage>
</organism>
<evidence type="ECO:0000313" key="6">
    <source>
        <dbReference type="Ensembl" id="ENSPKIP00000005328.1"/>
    </source>
</evidence>
<reference evidence="6" key="2">
    <citation type="submission" date="2025-09" db="UniProtKB">
        <authorList>
            <consortium name="Ensembl"/>
        </authorList>
    </citation>
    <scope>IDENTIFICATION</scope>
</reference>
<dbReference type="STRING" id="1676925.ENSPKIP00000005328"/>
<dbReference type="Proteomes" id="UP000261540">
    <property type="component" value="Unplaced"/>
</dbReference>
<protein>
    <submittedName>
        <fullName evidence="6">Interleukin-17F-like</fullName>
    </submittedName>
</protein>
<evidence type="ECO:0000256" key="2">
    <source>
        <dbReference type="ARBA" id="ARBA00007236"/>
    </source>
</evidence>
<keyword evidence="5" id="KW-0732">Signal</keyword>
<dbReference type="InterPro" id="IPR020440">
    <property type="entry name" value="IL-17_chr"/>
</dbReference>
<evidence type="ECO:0000256" key="5">
    <source>
        <dbReference type="ARBA" id="ARBA00022729"/>
    </source>
</evidence>
<comment type="subcellular location">
    <subcellularLocation>
        <location evidence="1">Secreted</location>
    </subcellularLocation>
</comment>
<comment type="similarity">
    <text evidence="2">Belongs to the IL-17 family.</text>
</comment>
<dbReference type="Gene3D" id="2.10.90.10">
    <property type="entry name" value="Cystine-knot cytokines"/>
    <property type="match status" value="1"/>
</dbReference>
<evidence type="ECO:0000256" key="4">
    <source>
        <dbReference type="ARBA" id="ARBA00022525"/>
    </source>
</evidence>
<evidence type="ECO:0000256" key="3">
    <source>
        <dbReference type="ARBA" id="ARBA00022514"/>
    </source>
</evidence>
<keyword evidence="3" id="KW-0202">Cytokine</keyword>
<accession>A0A3B3QGS9</accession>
<dbReference type="GeneTree" id="ENSGT00940000156618"/>
<reference evidence="6" key="1">
    <citation type="submission" date="2025-08" db="UniProtKB">
        <authorList>
            <consortium name="Ensembl"/>
        </authorList>
    </citation>
    <scope>IDENTIFICATION</scope>
</reference>
<sequence>MAPALNTRHATVLKAFFISGTLLLVLGVYGVDDKVGQSNRKQECSSRSKDRKMAGVLDRAPRRAMDAVKLVFDTDATFPQPVPYDPSQSSISPWNYSSITDDNLIPPVIPQAYCLKEGCLDADGVEDMNLISKPILLQIMVLRRVNQKNRIVLKMEKKMVSVGCTCVRPFVLSQD</sequence>
<dbReference type="GO" id="GO:0005125">
    <property type="term" value="F:cytokine activity"/>
    <property type="evidence" value="ECO:0007669"/>
    <property type="project" value="UniProtKB-KW"/>
</dbReference>
<dbReference type="Ensembl" id="ENSPKIT00000029324.1">
    <property type="protein sequence ID" value="ENSPKIP00000005328.1"/>
    <property type="gene ID" value="ENSPKIG00000022047.1"/>
</dbReference>
<keyword evidence="7" id="KW-1185">Reference proteome</keyword>
<evidence type="ECO:0000313" key="7">
    <source>
        <dbReference type="Proteomes" id="UP000261540"/>
    </source>
</evidence>
<dbReference type="AlphaFoldDB" id="A0A3B3QGS9"/>